<comment type="caution">
    <text evidence="1">The sequence shown here is derived from an EMBL/GenBank/DDBJ whole genome shotgun (WGS) entry which is preliminary data.</text>
</comment>
<sequence length="63" mass="6782">MGLTEMHRRLFGRWQDAVGPRTTATGGLATGRPGRYTLTAPVLRTGKGAVQVCQKALCLQRVA</sequence>
<proteinExistence type="predicted"/>
<keyword evidence="2" id="KW-1185">Reference proteome</keyword>
<evidence type="ECO:0000313" key="1">
    <source>
        <dbReference type="EMBL" id="MDQ0937588.1"/>
    </source>
</evidence>
<reference evidence="1 2" key="1">
    <citation type="submission" date="2023-07" db="EMBL/GenBank/DDBJ databases">
        <title>Comparative genomics of wheat-associated soil bacteria to identify genetic determinants of phenazine resistance.</title>
        <authorList>
            <person name="Mouncey N."/>
        </authorList>
    </citation>
    <scope>NUCLEOTIDE SEQUENCE [LARGE SCALE GENOMIC DNA]</scope>
    <source>
        <strain evidence="1 2">W2I16</strain>
    </source>
</reference>
<accession>A0ABU0S0T4</accession>
<dbReference type="Proteomes" id="UP001223072">
    <property type="component" value="Unassembled WGS sequence"/>
</dbReference>
<evidence type="ECO:0000313" key="2">
    <source>
        <dbReference type="Proteomes" id="UP001223072"/>
    </source>
</evidence>
<protein>
    <submittedName>
        <fullName evidence="1">Uncharacterized protein</fullName>
    </submittedName>
</protein>
<name>A0ABU0S0T4_9ACTN</name>
<dbReference type="EMBL" id="JAUSZS010000008">
    <property type="protein sequence ID" value="MDQ0937588.1"/>
    <property type="molecule type" value="Genomic_DNA"/>
</dbReference>
<organism evidence="1 2">
    <name type="scientific">Streptomyces turgidiscabies</name>
    <dbReference type="NCBI Taxonomy" id="85558"/>
    <lineage>
        <taxon>Bacteria</taxon>
        <taxon>Bacillati</taxon>
        <taxon>Actinomycetota</taxon>
        <taxon>Actinomycetes</taxon>
        <taxon>Kitasatosporales</taxon>
        <taxon>Streptomycetaceae</taxon>
        <taxon>Streptomyces</taxon>
    </lineage>
</organism>
<gene>
    <name evidence="1" type="ORF">QFZ49_007563</name>
</gene>